<evidence type="ECO:0000313" key="1">
    <source>
        <dbReference type="EMBL" id="MBW33306.1"/>
    </source>
</evidence>
<organism evidence="1">
    <name type="scientific">Anopheles braziliensis</name>
    <dbReference type="NCBI Taxonomy" id="58242"/>
    <lineage>
        <taxon>Eukaryota</taxon>
        <taxon>Metazoa</taxon>
        <taxon>Ecdysozoa</taxon>
        <taxon>Arthropoda</taxon>
        <taxon>Hexapoda</taxon>
        <taxon>Insecta</taxon>
        <taxon>Pterygota</taxon>
        <taxon>Neoptera</taxon>
        <taxon>Endopterygota</taxon>
        <taxon>Diptera</taxon>
        <taxon>Nematocera</taxon>
        <taxon>Culicoidea</taxon>
        <taxon>Culicidae</taxon>
        <taxon>Anophelinae</taxon>
        <taxon>Anopheles</taxon>
    </lineage>
</organism>
<accession>A0A2M3ZXK8</accession>
<dbReference type="EMBL" id="GGFM01012555">
    <property type="protein sequence ID" value="MBW33306.1"/>
    <property type="molecule type" value="Transcribed_RNA"/>
</dbReference>
<protein>
    <submittedName>
        <fullName evidence="1">Putative secreted peptide</fullName>
    </submittedName>
</protein>
<name>A0A2M3ZXK8_9DIPT</name>
<reference evidence="1" key="1">
    <citation type="submission" date="2018-01" db="EMBL/GenBank/DDBJ databases">
        <title>An insight into the sialome of Amazonian anophelines.</title>
        <authorList>
            <person name="Ribeiro J.M."/>
            <person name="Scarpassa V."/>
            <person name="Calvo E."/>
        </authorList>
    </citation>
    <scope>NUCLEOTIDE SEQUENCE</scope>
    <source>
        <tissue evidence="1">Salivary glands</tissue>
    </source>
</reference>
<dbReference type="AlphaFoldDB" id="A0A2M3ZXK8"/>
<proteinExistence type="predicted"/>
<sequence length="98" mass="10698">MDLPVGPIVEPFATVFTLVQVLLGVQLQVPLQCVRIAERASAGTALKSTIFQLTIREAHQLLGGEGATRIFRLGVQCYGRQSVVGGYDAFHLQRFRGD</sequence>